<name>A0A9C7UPQ0_9RHOD</name>
<dbReference type="PANTHER" id="PTHR20961">
    <property type="entry name" value="GLYCOSYLTRANSFERASE"/>
    <property type="match status" value="1"/>
</dbReference>
<comment type="caution">
    <text evidence="12">The sequence shown here is derived from an EMBL/GenBank/DDBJ whole genome shotgun (WGS) entry which is preliminary data.</text>
</comment>
<dbReference type="InterPro" id="IPR007657">
    <property type="entry name" value="Glycosyltransferase_61"/>
</dbReference>
<sequence length="451" mass="52341">MKKKTRNYKKGLFLTVGMFLVWLFCQISRRKIMKENYSSPVVGNFSKNLAEYFQLCNALYMATSKEEMVAFSNCRKRSILIHNETRRNIALVKLNITEDAPVLVKTDGPTKWLLNNEWIETERKFCRNNYLLGLTWILPVDPFYFNGNIAHLHIFGAMRIWFTLEQLKSKNLSVKRILFIRRPSIKKCCPNGNQIQQTLDRFRTIFPLEIILLEHAVCLQEFLLIPPGPRSHNIQWGASHNVSLENNSQESLLVQTYAEYLKKVLLKNDNFFLKSSKRMQPHVLFVRRTGRRQLLNVEQLAIWSQSKKVTVSIIDFSKGTWSDHAKVVSSSDIFFSCHGADLTNMLLLPSRSVVVEVFPFKMAMNDGFQVMATYLGLKYLRYQERDFRNAVPYKGAECAQVFSNWTSIANIPEPSKTRGKLLDKCTNYMHTNLSRKVFETLLEQAVSLLHS</sequence>
<evidence type="ECO:0000256" key="5">
    <source>
        <dbReference type="ARBA" id="ARBA00022824"/>
    </source>
</evidence>
<dbReference type="AlphaFoldDB" id="A0A9C7UPQ0"/>
<keyword evidence="6" id="KW-0325">Glycoprotein</keyword>
<organism evidence="12 13">
    <name type="scientific">Galdieria partita</name>
    <dbReference type="NCBI Taxonomy" id="83374"/>
    <lineage>
        <taxon>Eukaryota</taxon>
        <taxon>Rhodophyta</taxon>
        <taxon>Bangiophyceae</taxon>
        <taxon>Galdieriales</taxon>
        <taxon>Galdieriaceae</taxon>
        <taxon>Galdieria</taxon>
    </lineage>
</organism>
<keyword evidence="3" id="KW-0808">Transferase</keyword>
<accession>A0A9C7UPQ0</accession>
<dbReference type="Proteomes" id="UP001061958">
    <property type="component" value="Unassembled WGS sequence"/>
</dbReference>
<evidence type="ECO:0000256" key="4">
    <source>
        <dbReference type="ARBA" id="ARBA00022729"/>
    </source>
</evidence>
<evidence type="ECO:0000256" key="7">
    <source>
        <dbReference type="ARBA" id="ARBA00040944"/>
    </source>
</evidence>
<dbReference type="OrthoDB" id="529273at2759"/>
<dbReference type="InterPro" id="IPR049625">
    <property type="entry name" value="Glyco_transf_61_cat"/>
</dbReference>
<evidence type="ECO:0000256" key="1">
    <source>
        <dbReference type="ARBA" id="ARBA00011970"/>
    </source>
</evidence>
<dbReference type="PANTHER" id="PTHR20961:SF148">
    <property type="entry name" value="EGF DOMAIN-SPECIFIC O-LINKED N-ACETYLGLUCOSAMINE TRANSFERASE"/>
    <property type="match status" value="1"/>
</dbReference>
<feature type="domain" description="Glycosyltransferase 61 catalytic" evidence="11">
    <location>
        <begin position="251"/>
        <end position="355"/>
    </location>
</feature>
<dbReference type="Pfam" id="PF04577">
    <property type="entry name" value="Glyco_transf_61"/>
    <property type="match status" value="1"/>
</dbReference>
<comment type="catalytic activity">
    <reaction evidence="10">
        <text>L-threonyl-[protein] + UDP-N-acetyl-alpha-D-glucosamine = 3-O-(N-acetyl-beta-D-glucosaminyl)-L-threonyl-[protein] + UDP + H(+)</text>
        <dbReference type="Rhea" id="RHEA:48908"/>
        <dbReference type="Rhea" id="RHEA-COMP:11060"/>
        <dbReference type="Rhea" id="RHEA-COMP:12252"/>
        <dbReference type="ChEBI" id="CHEBI:15378"/>
        <dbReference type="ChEBI" id="CHEBI:30013"/>
        <dbReference type="ChEBI" id="CHEBI:57705"/>
        <dbReference type="ChEBI" id="CHEBI:58223"/>
        <dbReference type="ChEBI" id="CHEBI:90840"/>
        <dbReference type="EC" id="2.4.1.255"/>
    </reaction>
</comment>
<evidence type="ECO:0000259" key="11">
    <source>
        <dbReference type="Pfam" id="PF04577"/>
    </source>
</evidence>
<proteinExistence type="predicted"/>
<dbReference type="EMBL" id="BQMJ01000021">
    <property type="protein sequence ID" value="GJQ11154.1"/>
    <property type="molecule type" value="Genomic_DNA"/>
</dbReference>
<reference evidence="12" key="2">
    <citation type="submission" date="2022-01" db="EMBL/GenBank/DDBJ databases">
        <authorList>
            <person name="Hirooka S."/>
            <person name="Miyagishima S.Y."/>
        </authorList>
    </citation>
    <scope>NUCLEOTIDE SEQUENCE</scope>
    <source>
        <strain evidence="12">NBRC 102759</strain>
    </source>
</reference>
<evidence type="ECO:0000256" key="9">
    <source>
        <dbReference type="ARBA" id="ARBA00048317"/>
    </source>
</evidence>
<evidence type="ECO:0000256" key="2">
    <source>
        <dbReference type="ARBA" id="ARBA00022676"/>
    </source>
</evidence>
<protein>
    <recommendedName>
        <fullName evidence="7">EGF domain-specific O-linked N-acetylglucosamine transferase</fullName>
        <ecNumber evidence="1">2.4.1.255</ecNumber>
    </recommendedName>
    <alternativeName>
        <fullName evidence="8">Extracellular O-linked N-acetylglucosamine transferase</fullName>
    </alternativeName>
</protein>
<keyword evidence="4" id="KW-0732">Signal</keyword>
<keyword evidence="2" id="KW-0328">Glycosyltransferase</keyword>
<evidence type="ECO:0000313" key="13">
    <source>
        <dbReference type="Proteomes" id="UP001061958"/>
    </source>
</evidence>
<reference evidence="12" key="1">
    <citation type="journal article" date="2022" name="Proc. Natl. Acad. Sci. U.S.A.">
        <title>Life cycle and functional genomics of the unicellular red alga Galdieria for elucidating algal and plant evolution and industrial use.</title>
        <authorList>
            <person name="Hirooka S."/>
            <person name="Itabashi T."/>
            <person name="Ichinose T.M."/>
            <person name="Onuma R."/>
            <person name="Fujiwara T."/>
            <person name="Yamashita S."/>
            <person name="Jong L.W."/>
            <person name="Tomita R."/>
            <person name="Iwane A.H."/>
            <person name="Miyagishima S.Y."/>
        </authorList>
    </citation>
    <scope>NUCLEOTIDE SEQUENCE</scope>
    <source>
        <strain evidence="12">NBRC 102759</strain>
    </source>
</reference>
<gene>
    <name evidence="12" type="ORF">GpartN1_g2945.t1</name>
</gene>
<comment type="catalytic activity">
    <reaction evidence="9">
        <text>L-seryl-[protein] + UDP-N-acetyl-alpha-D-glucosamine = 3-O-(N-acetyl-beta-D-glucosaminyl)-L-seryl-[protein] + UDP + H(+)</text>
        <dbReference type="Rhea" id="RHEA:48904"/>
        <dbReference type="Rhea" id="RHEA-COMP:9863"/>
        <dbReference type="Rhea" id="RHEA-COMP:12251"/>
        <dbReference type="ChEBI" id="CHEBI:15378"/>
        <dbReference type="ChEBI" id="CHEBI:29999"/>
        <dbReference type="ChEBI" id="CHEBI:57705"/>
        <dbReference type="ChEBI" id="CHEBI:58223"/>
        <dbReference type="ChEBI" id="CHEBI:90838"/>
        <dbReference type="EC" id="2.4.1.255"/>
    </reaction>
</comment>
<keyword evidence="5" id="KW-0256">Endoplasmic reticulum</keyword>
<evidence type="ECO:0000313" key="12">
    <source>
        <dbReference type="EMBL" id="GJQ11154.1"/>
    </source>
</evidence>
<evidence type="ECO:0000256" key="8">
    <source>
        <dbReference type="ARBA" id="ARBA00042574"/>
    </source>
</evidence>
<dbReference type="GO" id="GO:0097363">
    <property type="term" value="F:protein O-acetylglucosaminyltransferase activity"/>
    <property type="evidence" value="ECO:0007669"/>
    <property type="project" value="UniProtKB-EC"/>
</dbReference>
<keyword evidence="13" id="KW-1185">Reference proteome</keyword>
<evidence type="ECO:0000256" key="3">
    <source>
        <dbReference type="ARBA" id="ARBA00022679"/>
    </source>
</evidence>
<evidence type="ECO:0000256" key="6">
    <source>
        <dbReference type="ARBA" id="ARBA00023180"/>
    </source>
</evidence>
<dbReference type="EC" id="2.4.1.255" evidence="1"/>
<evidence type="ECO:0000256" key="10">
    <source>
        <dbReference type="ARBA" id="ARBA00049432"/>
    </source>
</evidence>